<dbReference type="GO" id="GO:0030288">
    <property type="term" value="C:outer membrane-bounded periplasmic space"/>
    <property type="evidence" value="ECO:0007669"/>
    <property type="project" value="TreeGrafter"/>
</dbReference>
<gene>
    <name evidence="2" type="ORF">UFOPK2582_00821</name>
</gene>
<name>A0A6J6PNU5_9ZZZZ</name>
<dbReference type="GO" id="GO:0030975">
    <property type="term" value="F:thiamine binding"/>
    <property type="evidence" value="ECO:0007669"/>
    <property type="project" value="InterPro"/>
</dbReference>
<dbReference type="Pfam" id="PF13343">
    <property type="entry name" value="SBP_bac_6"/>
    <property type="match status" value="1"/>
</dbReference>
<dbReference type="GO" id="GO:0015888">
    <property type="term" value="P:thiamine transport"/>
    <property type="evidence" value="ECO:0007669"/>
    <property type="project" value="InterPro"/>
</dbReference>
<organism evidence="2">
    <name type="scientific">freshwater metagenome</name>
    <dbReference type="NCBI Taxonomy" id="449393"/>
    <lineage>
        <taxon>unclassified sequences</taxon>
        <taxon>metagenomes</taxon>
        <taxon>ecological metagenomes</taxon>
    </lineage>
</organism>
<dbReference type="PANTHER" id="PTHR30006">
    <property type="entry name" value="THIAMINE-BINDING PERIPLASMIC PROTEIN-RELATED"/>
    <property type="match status" value="1"/>
</dbReference>
<reference evidence="2" key="1">
    <citation type="submission" date="2020-05" db="EMBL/GenBank/DDBJ databases">
        <authorList>
            <person name="Chiriac C."/>
            <person name="Salcher M."/>
            <person name="Ghai R."/>
            <person name="Kavagutti S V."/>
        </authorList>
    </citation>
    <scope>NUCLEOTIDE SEQUENCE</scope>
</reference>
<dbReference type="NCBIfam" id="TIGR01254">
    <property type="entry name" value="sfuA"/>
    <property type="match status" value="1"/>
</dbReference>
<dbReference type="PANTHER" id="PTHR30006:SF2">
    <property type="entry name" value="ABC TRANSPORTER SUBSTRATE-BINDING PROTEIN"/>
    <property type="match status" value="1"/>
</dbReference>
<proteinExistence type="predicted"/>
<dbReference type="EMBL" id="CAEZXS010000083">
    <property type="protein sequence ID" value="CAB4698485.1"/>
    <property type="molecule type" value="Genomic_DNA"/>
</dbReference>
<dbReference type="SUPFAM" id="SSF53850">
    <property type="entry name" value="Periplasmic binding protein-like II"/>
    <property type="match status" value="1"/>
</dbReference>
<dbReference type="GO" id="GO:0030976">
    <property type="term" value="F:thiamine pyrophosphate binding"/>
    <property type="evidence" value="ECO:0007669"/>
    <property type="project" value="TreeGrafter"/>
</dbReference>
<evidence type="ECO:0000256" key="1">
    <source>
        <dbReference type="ARBA" id="ARBA00022729"/>
    </source>
</evidence>
<accession>A0A6J6PNU5</accession>
<protein>
    <submittedName>
        <fullName evidence="2">Unannotated protein</fullName>
    </submittedName>
</protein>
<dbReference type="InterPro" id="IPR005948">
    <property type="entry name" value="ThiB-like"/>
</dbReference>
<keyword evidence="1" id="KW-0732">Signal</keyword>
<evidence type="ECO:0000313" key="2">
    <source>
        <dbReference type="EMBL" id="CAB4698485.1"/>
    </source>
</evidence>
<sequence length="381" mass="41041">MSSSRFRGSSRFRRSSGSIRSSTFKRSRIATCCALAGCILMLASACSSDTSSTAKPEQDSSSKDEVVLVTYDAFALPVDAAAEFTKLTGATIKVVATGDSSTMLTKALLSAGAPEGDVIFGIDNTLATRALAEDLLQPFQPKRIEQVPDSLRLDGKAGEQLVPIDTGDVCINIDQEWFANNGIEAPTEMAQLADPTYRDLLVLASPVTSSPGLAFLIGTIALSGEDGWLDYWQQLKDNGVRVRPSWDDAYYSDYTVSGGDRPLVLSYASSPPAEVVFSDPKRTEPASSVMLDTCVAQVEYAGVLAGAAEPELGQKLVDFMLSPAWQKALPLSNFVFPVTDVELPEVFEKFAPGATKPLSLDPALISAQRDAWIEQWREKME</sequence>
<dbReference type="AlphaFoldDB" id="A0A6J6PNU5"/>
<dbReference type="Gene3D" id="3.40.190.10">
    <property type="entry name" value="Periplasmic binding protein-like II"/>
    <property type="match status" value="2"/>
</dbReference>